<feature type="transmembrane region" description="Helical" evidence="7">
    <location>
        <begin position="107"/>
        <end position="129"/>
    </location>
</feature>
<evidence type="ECO:0000256" key="4">
    <source>
        <dbReference type="ARBA" id="ARBA00022692"/>
    </source>
</evidence>
<sequence>MTTDLPSYDTKRPAPRPGTARAAFAYRDFRIMWYSNFLSNIGTWMQNVVLPAYIYQRTGKASAVGIFVFAQLGPLLLLSIPAGVMADRFDRRKWLIFAQSIQMTGSVLLGIFTITHAPIFALFLAQLSVGIGNACNAPAFSAVLPSLVRPEDLGGSISLNSASINGSRVTGPILVALMMSWGVTAGQVFIFNAATYLFVTWAVIRITLPKNSTRKEQGLKSFTAGFSVARSRPAIGRMLLSMSSFSLLCLPFVGLFPAVADKAFNIQPKTVTYKWLYATWGTGALLGALAIGTVLASFDKRKVSRFGFMAFAITIALFASVHGTVLAFITAFFLGIAYFGTTTSLMTVFQSRLEIEIRARVMALWFMAFGGTIPIGNAIFGPVIDAVGARPVLFIGAAWAMFLSWWCNIEKIDLHDELHSEKA</sequence>
<dbReference type="GO" id="GO:0022857">
    <property type="term" value="F:transmembrane transporter activity"/>
    <property type="evidence" value="ECO:0007669"/>
    <property type="project" value="InterPro"/>
</dbReference>
<evidence type="ECO:0000256" key="5">
    <source>
        <dbReference type="ARBA" id="ARBA00022989"/>
    </source>
</evidence>
<feature type="transmembrane region" description="Helical" evidence="7">
    <location>
        <begin position="327"/>
        <end position="349"/>
    </location>
</feature>
<feature type="transmembrane region" description="Helical" evidence="7">
    <location>
        <begin position="303"/>
        <end position="321"/>
    </location>
</feature>
<evidence type="ECO:0000256" key="7">
    <source>
        <dbReference type="SAM" id="Phobius"/>
    </source>
</evidence>
<keyword evidence="6 7" id="KW-0472">Membrane</keyword>
<feature type="transmembrane region" description="Helical" evidence="7">
    <location>
        <begin position="188"/>
        <end position="208"/>
    </location>
</feature>
<feature type="transmembrane region" description="Helical" evidence="7">
    <location>
        <begin position="392"/>
        <end position="409"/>
    </location>
</feature>
<dbReference type="PROSITE" id="PS50850">
    <property type="entry name" value="MFS"/>
    <property type="match status" value="1"/>
</dbReference>
<evidence type="ECO:0000256" key="2">
    <source>
        <dbReference type="ARBA" id="ARBA00022448"/>
    </source>
</evidence>
<dbReference type="InterPro" id="IPR020846">
    <property type="entry name" value="MFS_dom"/>
</dbReference>
<evidence type="ECO:0000313" key="9">
    <source>
        <dbReference type="EMBL" id="CAB4591255.1"/>
    </source>
</evidence>
<dbReference type="InterPro" id="IPR010290">
    <property type="entry name" value="TM_effector"/>
</dbReference>
<dbReference type="Gene3D" id="1.20.1250.20">
    <property type="entry name" value="MFS general substrate transporter like domains"/>
    <property type="match status" value="1"/>
</dbReference>
<protein>
    <submittedName>
        <fullName evidence="9">Unannotated protein</fullName>
    </submittedName>
</protein>
<feature type="transmembrane region" description="Helical" evidence="7">
    <location>
        <begin position="275"/>
        <end position="296"/>
    </location>
</feature>
<proteinExistence type="predicted"/>
<feature type="domain" description="Major facilitator superfamily (MFS) profile" evidence="8">
    <location>
        <begin position="28"/>
        <end position="423"/>
    </location>
</feature>
<dbReference type="Pfam" id="PF05977">
    <property type="entry name" value="MFS_3"/>
    <property type="match status" value="1"/>
</dbReference>
<dbReference type="EMBL" id="CAEZUZ010000022">
    <property type="protein sequence ID" value="CAB4610259.1"/>
    <property type="molecule type" value="Genomic_DNA"/>
</dbReference>
<evidence type="ECO:0000256" key="1">
    <source>
        <dbReference type="ARBA" id="ARBA00004651"/>
    </source>
</evidence>
<dbReference type="CDD" id="cd06173">
    <property type="entry name" value="MFS_MefA_like"/>
    <property type="match status" value="1"/>
</dbReference>
<comment type="subcellular location">
    <subcellularLocation>
        <location evidence="1">Cell membrane</location>
        <topology evidence="1">Multi-pass membrane protein</topology>
    </subcellularLocation>
</comment>
<keyword evidence="4 7" id="KW-0812">Transmembrane</keyword>
<feature type="transmembrane region" description="Helical" evidence="7">
    <location>
        <begin position="361"/>
        <end position="380"/>
    </location>
</feature>
<dbReference type="SUPFAM" id="SSF103473">
    <property type="entry name" value="MFS general substrate transporter"/>
    <property type="match status" value="1"/>
</dbReference>
<keyword evidence="3" id="KW-1003">Cell membrane</keyword>
<dbReference type="PANTHER" id="PTHR23513:SF11">
    <property type="entry name" value="STAPHYLOFERRIN A TRANSPORTER"/>
    <property type="match status" value="1"/>
</dbReference>
<evidence type="ECO:0000256" key="6">
    <source>
        <dbReference type="ARBA" id="ARBA00023136"/>
    </source>
</evidence>
<dbReference type="InterPro" id="IPR036259">
    <property type="entry name" value="MFS_trans_sf"/>
</dbReference>
<name>A0A6J6FWJ1_9ZZZZ</name>
<evidence type="ECO:0000313" key="10">
    <source>
        <dbReference type="EMBL" id="CAB4610259.1"/>
    </source>
</evidence>
<gene>
    <name evidence="9" type="ORF">UFOPK1808_00166</name>
    <name evidence="10" type="ORF">UFOPK1889_00244</name>
</gene>
<feature type="transmembrane region" description="Helical" evidence="7">
    <location>
        <begin position="37"/>
        <end position="55"/>
    </location>
</feature>
<reference evidence="9" key="1">
    <citation type="submission" date="2020-05" db="EMBL/GenBank/DDBJ databases">
        <authorList>
            <person name="Chiriac C."/>
            <person name="Salcher M."/>
            <person name="Ghai R."/>
            <person name="Kavagutti S V."/>
        </authorList>
    </citation>
    <scope>NUCLEOTIDE SEQUENCE</scope>
</reference>
<dbReference type="GO" id="GO:0005886">
    <property type="term" value="C:plasma membrane"/>
    <property type="evidence" value="ECO:0007669"/>
    <property type="project" value="UniProtKB-SubCell"/>
</dbReference>
<dbReference type="AlphaFoldDB" id="A0A6J6FWJ1"/>
<evidence type="ECO:0000259" key="8">
    <source>
        <dbReference type="PROSITE" id="PS50850"/>
    </source>
</evidence>
<keyword evidence="5 7" id="KW-1133">Transmembrane helix</keyword>
<accession>A0A6J6FWJ1</accession>
<feature type="transmembrane region" description="Helical" evidence="7">
    <location>
        <begin position="239"/>
        <end position="260"/>
    </location>
</feature>
<evidence type="ECO:0000256" key="3">
    <source>
        <dbReference type="ARBA" id="ARBA00022475"/>
    </source>
</evidence>
<dbReference type="PANTHER" id="PTHR23513">
    <property type="entry name" value="INTEGRAL MEMBRANE EFFLUX PROTEIN-RELATED"/>
    <property type="match status" value="1"/>
</dbReference>
<dbReference type="EMBL" id="CAEZUL010000009">
    <property type="protein sequence ID" value="CAB4591255.1"/>
    <property type="molecule type" value="Genomic_DNA"/>
</dbReference>
<keyword evidence="2" id="KW-0813">Transport</keyword>
<organism evidence="9">
    <name type="scientific">freshwater metagenome</name>
    <dbReference type="NCBI Taxonomy" id="449393"/>
    <lineage>
        <taxon>unclassified sequences</taxon>
        <taxon>metagenomes</taxon>
        <taxon>ecological metagenomes</taxon>
    </lineage>
</organism>
<feature type="transmembrane region" description="Helical" evidence="7">
    <location>
        <begin position="61"/>
        <end position="86"/>
    </location>
</feature>